<evidence type="ECO:0000256" key="1">
    <source>
        <dbReference type="SAM" id="Phobius"/>
    </source>
</evidence>
<evidence type="ECO:0000313" key="3">
    <source>
        <dbReference type="Proteomes" id="UP000308891"/>
    </source>
</evidence>
<organism evidence="2 3">
    <name type="scientific">Crenobacter intestini</name>
    <dbReference type="NCBI Taxonomy" id="2563443"/>
    <lineage>
        <taxon>Bacteria</taxon>
        <taxon>Pseudomonadati</taxon>
        <taxon>Pseudomonadota</taxon>
        <taxon>Betaproteobacteria</taxon>
        <taxon>Neisseriales</taxon>
        <taxon>Neisseriaceae</taxon>
        <taxon>Crenobacter</taxon>
    </lineage>
</organism>
<protein>
    <submittedName>
        <fullName evidence="2">Uncharacterized protein</fullName>
    </submittedName>
</protein>
<reference evidence="2 3" key="1">
    <citation type="submission" date="2019-04" db="EMBL/GenBank/DDBJ databases">
        <title>Crenobacter sp. nov.</title>
        <authorList>
            <person name="Shi S."/>
        </authorList>
    </citation>
    <scope>NUCLEOTIDE SEQUENCE [LARGE SCALE GENOMIC DNA]</scope>
    <source>
        <strain evidence="2 3">GY 70310</strain>
    </source>
</reference>
<dbReference type="OrthoDB" id="8591270at2"/>
<keyword evidence="1" id="KW-0472">Membrane</keyword>
<proteinExistence type="predicted"/>
<dbReference type="EMBL" id="STGJ01000005">
    <property type="protein sequence ID" value="TIC84640.1"/>
    <property type="molecule type" value="Genomic_DNA"/>
</dbReference>
<feature type="transmembrane region" description="Helical" evidence="1">
    <location>
        <begin position="29"/>
        <end position="47"/>
    </location>
</feature>
<sequence length="113" mass="12012">MRPSATFPLLLIVLGTLWFLHSTALLPDTTTLLAILLAGAGVALLAIDGVNKSTLVASPLMVYAGAAVWLYRHWALQLSHVLSLGMVLAGLLMLIARSDRIPDKGRGADAPER</sequence>
<keyword evidence="1" id="KW-0812">Transmembrane</keyword>
<dbReference type="Proteomes" id="UP000308891">
    <property type="component" value="Unassembled WGS sequence"/>
</dbReference>
<evidence type="ECO:0000313" key="2">
    <source>
        <dbReference type="EMBL" id="TIC84640.1"/>
    </source>
</evidence>
<keyword evidence="3" id="KW-1185">Reference proteome</keyword>
<feature type="transmembrane region" description="Helical" evidence="1">
    <location>
        <begin position="54"/>
        <end position="71"/>
    </location>
</feature>
<dbReference type="RefSeq" id="WP_136551911.1">
    <property type="nucleotide sequence ID" value="NZ_STGJ01000005.1"/>
</dbReference>
<keyword evidence="1" id="KW-1133">Transmembrane helix</keyword>
<name>A0A4T0UZJ6_9NEIS</name>
<dbReference type="AlphaFoldDB" id="A0A4T0UZJ6"/>
<accession>A0A4T0UZJ6</accession>
<feature type="transmembrane region" description="Helical" evidence="1">
    <location>
        <begin position="77"/>
        <end position="96"/>
    </location>
</feature>
<comment type="caution">
    <text evidence="2">The sequence shown here is derived from an EMBL/GenBank/DDBJ whole genome shotgun (WGS) entry which is preliminary data.</text>
</comment>
<gene>
    <name evidence="2" type="ORF">E5K04_05570</name>
</gene>